<evidence type="ECO:0000259" key="2">
    <source>
        <dbReference type="Pfam" id="PF08237"/>
    </source>
</evidence>
<reference evidence="3 4" key="1">
    <citation type="submission" date="2022-10" db="EMBL/GenBank/DDBJ databases">
        <title>The complete genomes of actinobacterial strains from the NBC collection.</title>
        <authorList>
            <person name="Joergensen T.S."/>
            <person name="Alvarez Arevalo M."/>
            <person name="Sterndorff E.B."/>
            <person name="Faurdal D."/>
            <person name="Vuksanovic O."/>
            <person name="Mourched A.-S."/>
            <person name="Charusanti P."/>
            <person name="Shaw S."/>
            <person name="Blin K."/>
            <person name="Weber T."/>
        </authorList>
    </citation>
    <scope>NUCLEOTIDE SEQUENCE [LARGE SCALE GENOMIC DNA]</scope>
    <source>
        <strain evidence="3 4">NBC_00319</strain>
    </source>
</reference>
<dbReference type="InterPro" id="IPR029058">
    <property type="entry name" value="AB_hydrolase_fold"/>
</dbReference>
<organism evidence="3 4">
    <name type="scientific">Williamsia herbipolensis</name>
    <dbReference type="NCBI Taxonomy" id="1603258"/>
    <lineage>
        <taxon>Bacteria</taxon>
        <taxon>Bacillati</taxon>
        <taxon>Actinomycetota</taxon>
        <taxon>Actinomycetes</taxon>
        <taxon>Mycobacteriales</taxon>
        <taxon>Nocardiaceae</taxon>
        <taxon>Williamsia</taxon>
    </lineage>
</organism>
<dbReference type="Gene3D" id="3.40.50.1820">
    <property type="entry name" value="alpha/beta hydrolase"/>
    <property type="match status" value="1"/>
</dbReference>
<dbReference type="Pfam" id="PF08237">
    <property type="entry name" value="PE-PPE"/>
    <property type="match status" value="1"/>
</dbReference>
<dbReference type="SUPFAM" id="SSF53474">
    <property type="entry name" value="alpha/beta-Hydrolases"/>
    <property type="match status" value="1"/>
</dbReference>
<dbReference type="EMBL" id="CP108021">
    <property type="protein sequence ID" value="WUM19839.1"/>
    <property type="molecule type" value="Genomic_DNA"/>
</dbReference>
<dbReference type="AlphaFoldDB" id="A0AAU4K1B1"/>
<feature type="compositionally biased region" description="Polar residues" evidence="1">
    <location>
        <begin position="326"/>
        <end position="342"/>
    </location>
</feature>
<evidence type="ECO:0000313" key="4">
    <source>
        <dbReference type="Proteomes" id="UP001432128"/>
    </source>
</evidence>
<accession>A0AAU4K1B1</accession>
<dbReference type="InterPro" id="IPR013228">
    <property type="entry name" value="PE-PPE_C"/>
</dbReference>
<feature type="compositionally biased region" description="Low complexity" evidence="1">
    <location>
        <begin position="355"/>
        <end position="425"/>
    </location>
</feature>
<dbReference type="Proteomes" id="UP001432128">
    <property type="component" value="Chromosome"/>
</dbReference>
<evidence type="ECO:0000313" key="3">
    <source>
        <dbReference type="EMBL" id="WUM19839.1"/>
    </source>
</evidence>
<keyword evidence="4" id="KW-1185">Reference proteome</keyword>
<name>A0AAU4K1B1_9NOCA</name>
<evidence type="ECO:0000256" key="1">
    <source>
        <dbReference type="SAM" id="MobiDB-lite"/>
    </source>
</evidence>
<feature type="domain" description="PE-PPE" evidence="2">
    <location>
        <begin position="68"/>
        <end position="289"/>
    </location>
</feature>
<dbReference type="KEGG" id="whr:OG579_19440"/>
<protein>
    <submittedName>
        <fullName evidence="3">PE-PPE domain-containing protein</fullName>
    </submittedName>
</protein>
<dbReference type="RefSeq" id="WP_328857282.1">
    <property type="nucleotide sequence ID" value="NZ_CP108021.1"/>
</dbReference>
<sequence length="425" mass="44265">MSAVLAMSATAILFGQTVTTTPSTGAVALTANTLLVMGGNGNPDAVNMEKELNNRFTGKDGTPYPGYVFTPVKWSAQTPISTGADGTLFNVSQDEGLQKIDAALAKTYVPGQKVVIVGYSSSASVVSRQINALQATRNTGAAGVASTPSTEDLSFVVFGNPMRPNGGFFTRYPGYKIGPPLGVDFQPPLGASDYKITDVCRQYDGFCDYPTNPTNMLVMINTALGMYFDHGDYFNVDIDNKDNILRDQTVGNTRFITVKNTLPILRFMPSFLAAPLDAILRPQIEAAYDRTGSLGTPTPSTVSAANDPLLNLVNTYLRLFGGSGSGTQTPVESTPNTVTKQVSARKVVTSPTEETPALTAPSTSTASTPTGDASTTSSPAPTSATTSSTVPEGSDPTTSTVPTSTSTPSTSSAPSTITNTVSPAA</sequence>
<gene>
    <name evidence="3" type="ORF">OG579_19440</name>
</gene>
<feature type="region of interest" description="Disordered" evidence="1">
    <location>
        <begin position="325"/>
        <end position="425"/>
    </location>
</feature>
<proteinExistence type="predicted"/>